<evidence type="ECO:0000256" key="5">
    <source>
        <dbReference type="PIRSR" id="PIRSR604294-1"/>
    </source>
</evidence>
<comment type="cofactor">
    <cofactor evidence="5">
        <name>Fe(2+)</name>
        <dbReference type="ChEBI" id="CHEBI:29033"/>
    </cofactor>
    <text evidence="5">Binds 1 Fe(2+) ion per subunit.</text>
</comment>
<feature type="binding site" evidence="5">
    <location>
        <position position="251"/>
    </location>
    <ligand>
        <name>Fe cation</name>
        <dbReference type="ChEBI" id="CHEBI:24875"/>
        <note>catalytic</note>
    </ligand>
</feature>
<name>A0A1R3KM62_COCAP</name>
<protein>
    <submittedName>
        <fullName evidence="6">Carotenoid oxygenase</fullName>
    </submittedName>
</protein>
<proteinExistence type="inferred from homology"/>
<evidence type="ECO:0000256" key="1">
    <source>
        <dbReference type="ARBA" id="ARBA00006787"/>
    </source>
</evidence>
<reference evidence="6 7" key="1">
    <citation type="submission" date="2013-09" db="EMBL/GenBank/DDBJ databases">
        <title>Corchorus capsularis genome sequencing.</title>
        <authorList>
            <person name="Alam M."/>
            <person name="Haque M.S."/>
            <person name="Islam M.S."/>
            <person name="Emdad E.M."/>
            <person name="Islam M.M."/>
            <person name="Ahmed B."/>
            <person name="Halim A."/>
            <person name="Hossen Q.M.M."/>
            <person name="Hossain M.Z."/>
            <person name="Ahmed R."/>
            <person name="Khan M.M."/>
            <person name="Islam R."/>
            <person name="Rashid M.M."/>
            <person name="Khan S.A."/>
            <person name="Rahman M.S."/>
            <person name="Alam M."/>
        </authorList>
    </citation>
    <scope>NUCLEOTIDE SEQUENCE [LARGE SCALE GENOMIC DNA]</scope>
    <source>
        <strain evidence="7">cv. CVL-1</strain>
        <tissue evidence="6">Whole seedling</tissue>
    </source>
</reference>
<dbReference type="Gramene" id="OMP08139">
    <property type="protein sequence ID" value="OMP08139"/>
    <property type="gene ID" value="CCACVL1_01155"/>
</dbReference>
<dbReference type="GO" id="GO:0046872">
    <property type="term" value="F:metal ion binding"/>
    <property type="evidence" value="ECO:0007669"/>
    <property type="project" value="UniProtKB-KW"/>
</dbReference>
<comment type="similarity">
    <text evidence="1">Belongs to the carotenoid oxygenase family.</text>
</comment>
<dbReference type="STRING" id="210143.A0A1R3KM62"/>
<keyword evidence="7" id="KW-1185">Reference proteome</keyword>
<organism evidence="6 7">
    <name type="scientific">Corchorus capsularis</name>
    <name type="common">Jute</name>
    <dbReference type="NCBI Taxonomy" id="210143"/>
    <lineage>
        <taxon>Eukaryota</taxon>
        <taxon>Viridiplantae</taxon>
        <taxon>Streptophyta</taxon>
        <taxon>Embryophyta</taxon>
        <taxon>Tracheophyta</taxon>
        <taxon>Spermatophyta</taxon>
        <taxon>Magnoliopsida</taxon>
        <taxon>eudicotyledons</taxon>
        <taxon>Gunneridae</taxon>
        <taxon>Pentapetalae</taxon>
        <taxon>rosids</taxon>
        <taxon>malvids</taxon>
        <taxon>Malvales</taxon>
        <taxon>Malvaceae</taxon>
        <taxon>Grewioideae</taxon>
        <taxon>Apeibeae</taxon>
        <taxon>Corchorus</taxon>
    </lineage>
</organism>
<dbReference type="InterPro" id="IPR004294">
    <property type="entry name" value="Carotenoid_Oase"/>
</dbReference>
<dbReference type="PANTHER" id="PTHR10543">
    <property type="entry name" value="BETA-CAROTENE DIOXYGENASE"/>
    <property type="match status" value="1"/>
</dbReference>
<dbReference type="EMBL" id="AWWV01003969">
    <property type="protein sequence ID" value="OMP08139.1"/>
    <property type="molecule type" value="Genomic_DNA"/>
</dbReference>
<gene>
    <name evidence="6" type="ORF">CCACVL1_01155</name>
</gene>
<dbReference type="GO" id="GO:0016121">
    <property type="term" value="P:carotene catabolic process"/>
    <property type="evidence" value="ECO:0007669"/>
    <property type="project" value="TreeGrafter"/>
</dbReference>
<evidence type="ECO:0000313" key="6">
    <source>
        <dbReference type="EMBL" id="OMP08139.1"/>
    </source>
</evidence>
<dbReference type="GO" id="GO:0009570">
    <property type="term" value="C:chloroplast stroma"/>
    <property type="evidence" value="ECO:0007669"/>
    <property type="project" value="TreeGrafter"/>
</dbReference>
<keyword evidence="3" id="KW-0223">Dioxygenase</keyword>
<sequence>HHQPRHLLDFFFGDGMLHSLQLSNGKATYCSRYVKTYKYLLEREAGFPIVPSGTSLNKMVNIFRFFKAIATKKFDVTKGSGVANTSLAFFANKLVAMCEYDLPYVINLTENGDIETLGRWEVDGNNPNPLASMTAHPKVDSETEETFAFRWSLIFPHLTFFRFDENGVKQKEVPILSIKKPSFFHDFAITKRFVLFHDTQLLVAPLKAMAGKGTFVDYDPKKVPRVGIIPRNALDDSEMQWFEIPGFNTVHILNAWENGDDEIVLVGSNVVSMENIFNKTSRIRLEKKSRFGYLGINDQAMKMTGVVKIDLEAGYEVGRRLFGPGCYGGEPFF</sequence>
<dbReference type="OMA" id="ETFAFRW"/>
<evidence type="ECO:0000313" key="7">
    <source>
        <dbReference type="Proteomes" id="UP000188268"/>
    </source>
</evidence>
<comment type="caution">
    <text evidence="6">The sequence shown here is derived from an EMBL/GenBank/DDBJ whole genome shotgun (WGS) entry which is preliminary data.</text>
</comment>
<feature type="non-terminal residue" evidence="6">
    <location>
        <position position="1"/>
    </location>
</feature>
<feature type="binding site" evidence="5">
    <location>
        <position position="136"/>
    </location>
    <ligand>
        <name>Fe cation</name>
        <dbReference type="ChEBI" id="CHEBI:24875"/>
        <note>catalytic</note>
    </ligand>
</feature>
<keyword evidence="4 5" id="KW-0408">Iron</keyword>
<dbReference type="Proteomes" id="UP000188268">
    <property type="component" value="Unassembled WGS sequence"/>
</dbReference>
<dbReference type="PANTHER" id="PTHR10543:SF58">
    <property type="entry name" value="CAROTENOID CLEAVAGE DIOXYGENASE 4, CHLOROPLASTIC-RELATED"/>
    <property type="match status" value="1"/>
</dbReference>
<evidence type="ECO:0000256" key="3">
    <source>
        <dbReference type="ARBA" id="ARBA00022964"/>
    </source>
</evidence>
<evidence type="ECO:0000256" key="4">
    <source>
        <dbReference type="ARBA" id="ARBA00023004"/>
    </source>
</evidence>
<dbReference type="AlphaFoldDB" id="A0A1R3KM62"/>
<dbReference type="OrthoDB" id="1069523at2759"/>
<dbReference type="Pfam" id="PF03055">
    <property type="entry name" value="RPE65"/>
    <property type="match status" value="1"/>
</dbReference>
<dbReference type="GO" id="GO:0010436">
    <property type="term" value="F:carotenoid dioxygenase activity"/>
    <property type="evidence" value="ECO:0007669"/>
    <property type="project" value="TreeGrafter"/>
</dbReference>
<accession>A0A1R3KM62</accession>
<feature type="non-terminal residue" evidence="6">
    <location>
        <position position="333"/>
    </location>
</feature>
<evidence type="ECO:0000256" key="2">
    <source>
        <dbReference type="ARBA" id="ARBA00022723"/>
    </source>
</evidence>
<feature type="binding site" evidence="5">
    <location>
        <position position="185"/>
    </location>
    <ligand>
        <name>Fe cation</name>
        <dbReference type="ChEBI" id="CHEBI:24875"/>
        <note>catalytic</note>
    </ligand>
</feature>
<keyword evidence="2 5" id="KW-0479">Metal-binding</keyword>
<keyword evidence="3" id="KW-0560">Oxidoreductase</keyword>